<dbReference type="AlphaFoldDB" id="A2C9E0"/>
<proteinExistence type="predicted"/>
<accession>A2C9E0</accession>
<dbReference type="EMBL" id="CP000554">
    <property type="protein sequence ID" value="ABM78100.1"/>
    <property type="molecule type" value="Genomic_DNA"/>
</dbReference>
<dbReference type="Proteomes" id="UP000002274">
    <property type="component" value="Chromosome"/>
</dbReference>
<gene>
    <name evidence="1" type="ordered locus">P9303_13531</name>
</gene>
<protein>
    <submittedName>
        <fullName evidence="1">Uncharacterized protein</fullName>
    </submittedName>
</protein>
<evidence type="ECO:0000313" key="2">
    <source>
        <dbReference type="Proteomes" id="UP000002274"/>
    </source>
</evidence>
<dbReference type="HOGENOM" id="CLU_3010683_0_0_3"/>
<evidence type="ECO:0000313" key="1">
    <source>
        <dbReference type="EMBL" id="ABM78100.1"/>
    </source>
</evidence>
<dbReference type="KEGG" id="pmf:P9303_13531"/>
<reference evidence="1 2" key="1">
    <citation type="journal article" date="2007" name="PLoS Genet.">
        <title>Patterns and implications of gene gain and loss in the evolution of Prochlorococcus.</title>
        <authorList>
            <person name="Kettler G.C."/>
            <person name="Martiny A.C."/>
            <person name="Huang K."/>
            <person name="Zucker J."/>
            <person name="Coleman M.L."/>
            <person name="Rodrigue S."/>
            <person name="Chen F."/>
            <person name="Lapidus A."/>
            <person name="Ferriera S."/>
            <person name="Johnson J."/>
            <person name="Steglich C."/>
            <person name="Church G.M."/>
            <person name="Richardson P."/>
            <person name="Chisholm S.W."/>
        </authorList>
    </citation>
    <scope>NUCLEOTIDE SEQUENCE [LARGE SCALE GENOMIC DNA]</scope>
    <source>
        <strain evidence="1 2">MIT 9303</strain>
    </source>
</reference>
<name>A2C9E0_PROM3</name>
<sequence length="56" mass="6781">MTQQLLDMELAELFPWTIHTRWLEGPPCMCEECLQARRQARHSEVGWARQHQLFDR</sequence>
<organism evidence="1 2">
    <name type="scientific">Prochlorococcus marinus (strain MIT 9303)</name>
    <dbReference type="NCBI Taxonomy" id="59922"/>
    <lineage>
        <taxon>Bacteria</taxon>
        <taxon>Bacillati</taxon>
        <taxon>Cyanobacteriota</taxon>
        <taxon>Cyanophyceae</taxon>
        <taxon>Synechococcales</taxon>
        <taxon>Prochlorococcaceae</taxon>
        <taxon>Prochlorococcus</taxon>
    </lineage>
</organism>